<accession>A0A562YFH7</accession>
<dbReference type="Pfam" id="PF14255">
    <property type="entry name" value="Zn_ribbon_21"/>
    <property type="match status" value="1"/>
</dbReference>
<sequence length="60" mass="6930">MIEHYFTCPYCWQVISVLIDSSIQNQNYIEDCEVCCNPIAISFQIYNSDISGFQADSLKQ</sequence>
<reference evidence="1 2" key="1">
    <citation type="submission" date="2019-07" db="EMBL/GenBank/DDBJ databases">
        <title>Seonamhaeicola sp. W255 draft genome.</title>
        <authorList>
            <person name="Zhang X.-Y."/>
            <person name="Zhang R."/>
            <person name="Zhong Y.-L."/>
            <person name="Du Z.-J."/>
        </authorList>
    </citation>
    <scope>NUCLEOTIDE SEQUENCE [LARGE SCALE GENOMIC DNA]</scope>
    <source>
        <strain evidence="1 2">W255</strain>
    </source>
</reference>
<evidence type="ECO:0000313" key="1">
    <source>
        <dbReference type="EMBL" id="TWO33446.1"/>
    </source>
</evidence>
<name>A0A562YFH7_9FLAO</name>
<dbReference type="EMBL" id="SMZJ02000003">
    <property type="protein sequence ID" value="TWO33446.1"/>
    <property type="molecule type" value="Genomic_DNA"/>
</dbReference>
<organism evidence="1 2">
    <name type="scientific">Seonamhaeicola sediminis</name>
    <dbReference type="NCBI Taxonomy" id="2528206"/>
    <lineage>
        <taxon>Bacteria</taxon>
        <taxon>Pseudomonadati</taxon>
        <taxon>Bacteroidota</taxon>
        <taxon>Flavobacteriia</taxon>
        <taxon>Flavobacteriales</taxon>
        <taxon>Flavobacteriaceae</taxon>
    </lineage>
</organism>
<protein>
    <submittedName>
        <fullName evidence="1">CPXCG motif-containing cysteine-rich protein</fullName>
    </submittedName>
</protein>
<proteinExistence type="predicted"/>
<dbReference type="AlphaFoldDB" id="A0A562YFH7"/>
<dbReference type="InterPro" id="IPR025990">
    <property type="entry name" value="zinc_ribbon_bacterial"/>
</dbReference>
<keyword evidence="2" id="KW-1185">Reference proteome</keyword>
<dbReference type="OrthoDB" id="9814566at2"/>
<dbReference type="RefSeq" id="WP_133356268.1">
    <property type="nucleotide sequence ID" value="NZ_SMZJ02000003.1"/>
</dbReference>
<gene>
    <name evidence="1" type="ORF">E1J38_006010</name>
</gene>
<dbReference type="Proteomes" id="UP000295814">
    <property type="component" value="Unassembled WGS sequence"/>
</dbReference>
<evidence type="ECO:0000313" key="2">
    <source>
        <dbReference type="Proteomes" id="UP000295814"/>
    </source>
</evidence>
<comment type="caution">
    <text evidence="1">The sequence shown here is derived from an EMBL/GenBank/DDBJ whole genome shotgun (WGS) entry which is preliminary data.</text>
</comment>